<keyword evidence="4" id="KW-0808">Transferase</keyword>
<dbReference type="Pfam" id="PF02550">
    <property type="entry name" value="AcetylCoA_hydro"/>
    <property type="match status" value="1"/>
</dbReference>
<dbReference type="InterPro" id="IPR003702">
    <property type="entry name" value="ActCoA_hydro_N"/>
</dbReference>
<evidence type="ECO:0000259" key="3">
    <source>
        <dbReference type="Pfam" id="PF13336"/>
    </source>
</evidence>
<evidence type="ECO:0000313" key="5">
    <source>
        <dbReference type="Proteomes" id="UP001519343"/>
    </source>
</evidence>
<gene>
    <name evidence="4" type="ORF">J2Z37_001629</name>
</gene>
<dbReference type="Gene3D" id="3.40.1080.20">
    <property type="entry name" value="Acetyl-CoA hydrolase/transferase C-terminal domain"/>
    <property type="match status" value="1"/>
</dbReference>
<dbReference type="InterPro" id="IPR038460">
    <property type="entry name" value="AcetylCoA_hyd_C_sf"/>
</dbReference>
<dbReference type="NCBIfam" id="TIGR03458">
    <property type="entry name" value="YgfH_subfam"/>
    <property type="match status" value="1"/>
</dbReference>
<feature type="domain" description="Acetyl-CoA hydrolase/transferase N-terminal" evidence="2">
    <location>
        <begin position="7"/>
        <end position="172"/>
    </location>
</feature>
<dbReference type="RefSeq" id="WP_209809719.1">
    <property type="nucleotide sequence ID" value="NZ_JAGGKT010000003.1"/>
</dbReference>
<name>A0ABS4GMX8_9BACL</name>
<dbReference type="InterPro" id="IPR026888">
    <property type="entry name" value="AcetylCoA_hyd_C"/>
</dbReference>
<dbReference type="Gene3D" id="3.40.1080.10">
    <property type="entry name" value="Glutaconate Coenzyme A-transferase"/>
    <property type="match status" value="1"/>
</dbReference>
<evidence type="ECO:0000313" key="4">
    <source>
        <dbReference type="EMBL" id="MBP1931628.1"/>
    </source>
</evidence>
<dbReference type="PANTHER" id="PTHR43609">
    <property type="entry name" value="ACETYL-COA HYDROLASE"/>
    <property type="match status" value="1"/>
</dbReference>
<reference evidence="4 5" key="1">
    <citation type="submission" date="2021-03" db="EMBL/GenBank/DDBJ databases">
        <title>Genomic Encyclopedia of Type Strains, Phase IV (KMG-IV): sequencing the most valuable type-strain genomes for metagenomic binning, comparative biology and taxonomic classification.</title>
        <authorList>
            <person name="Goeker M."/>
        </authorList>
    </citation>
    <scope>NUCLEOTIDE SEQUENCE [LARGE SCALE GENOMIC DNA]</scope>
    <source>
        <strain evidence="4 5">DSM 24738</strain>
    </source>
</reference>
<keyword evidence="5" id="KW-1185">Reference proteome</keyword>
<organism evidence="4 5">
    <name type="scientific">Ammoniphilus resinae</name>
    <dbReference type="NCBI Taxonomy" id="861532"/>
    <lineage>
        <taxon>Bacteria</taxon>
        <taxon>Bacillati</taxon>
        <taxon>Bacillota</taxon>
        <taxon>Bacilli</taxon>
        <taxon>Bacillales</taxon>
        <taxon>Paenibacillaceae</taxon>
        <taxon>Aneurinibacillus group</taxon>
        <taxon>Ammoniphilus</taxon>
    </lineage>
</organism>
<dbReference type="InterPro" id="IPR037171">
    <property type="entry name" value="NagB/RpiA_transferase-like"/>
</dbReference>
<feature type="domain" description="Acetyl-CoA hydrolase/transferase C-terminal" evidence="3">
    <location>
        <begin position="324"/>
        <end position="465"/>
    </location>
</feature>
<dbReference type="SUPFAM" id="SSF100950">
    <property type="entry name" value="NagB/RpiA/CoA transferase-like"/>
    <property type="match status" value="2"/>
</dbReference>
<dbReference type="InterPro" id="IPR046433">
    <property type="entry name" value="ActCoA_hydro"/>
</dbReference>
<proteinExistence type="inferred from homology"/>
<dbReference type="PANTHER" id="PTHR43609:SF1">
    <property type="entry name" value="ACETYL-COA HYDROLASE"/>
    <property type="match status" value="1"/>
</dbReference>
<protein>
    <submittedName>
        <fullName evidence="4">Succinyl-CoA:acetate CoA-transferase</fullName>
        <ecNumber evidence="4">2.8.3.18</ecNumber>
    </submittedName>
</protein>
<dbReference type="Gene3D" id="3.30.750.70">
    <property type="entry name" value="4-hydroxybutyrate coenzyme like domains"/>
    <property type="match status" value="1"/>
</dbReference>
<comment type="caution">
    <text evidence="4">The sequence shown here is derived from an EMBL/GenBank/DDBJ whole genome shotgun (WGS) entry which is preliminary data.</text>
</comment>
<dbReference type="Proteomes" id="UP001519343">
    <property type="component" value="Unassembled WGS sequence"/>
</dbReference>
<sequence length="498" mass="54591">MINSRIRKQEFTSRIVSAEEASTWIKNGMTLGLSGFTRAGDAKAVPMALVERVKQSHDAFKVNVYTGASLGSDIDTMMAEAGIIHKRLPFQADKVMRNKINTGELLFVDQHLSHTAELVRADVLPSIDIAIVEAVAINEEGWIIPATSVGNSNIFIEKAKEVIVELNLAQPLSLEGIHDIYQIGPQGERKPIPLTSPEQRIGTSGIQVAPDKIKGIVVTNLPDSPSTIVPPDGDTIRIAENLLEFLEQQVADGKLPANLAPLQSGIGSVANAVFHGFLTSDFHSLDVYSEVLQDAVFDLLDAGKIRFASGCSITLSPKKMEQVLQNFDKYKEKILLRPQEITNHPEIIRRLGLIAINTALEVDIYGNVNSTHVSGTRMMNGIGGSGDFARNSRLAIFVTKSIAKNGAISSIVPFVTHVDHTEHDVDIIVTEQGLADLRGLAPRERAILMIEKCAHPDYRPQLYDYFKEALAKGGQTPHLLQKAFSWHINYEEKGTMLL</sequence>
<dbReference type="EMBL" id="JAGGKT010000003">
    <property type="protein sequence ID" value="MBP1931628.1"/>
    <property type="molecule type" value="Genomic_DNA"/>
</dbReference>
<comment type="similarity">
    <text evidence="1">Belongs to the acetyl-CoA hydrolase/transferase family.</text>
</comment>
<dbReference type="GO" id="GO:0016740">
    <property type="term" value="F:transferase activity"/>
    <property type="evidence" value="ECO:0007669"/>
    <property type="project" value="UniProtKB-KW"/>
</dbReference>
<dbReference type="InterPro" id="IPR017821">
    <property type="entry name" value="Succinate_CoA_transferase"/>
</dbReference>
<evidence type="ECO:0000259" key="2">
    <source>
        <dbReference type="Pfam" id="PF02550"/>
    </source>
</evidence>
<accession>A0ABS4GMX8</accession>
<dbReference type="EC" id="2.8.3.18" evidence="4"/>
<evidence type="ECO:0000256" key="1">
    <source>
        <dbReference type="ARBA" id="ARBA00009632"/>
    </source>
</evidence>
<dbReference type="Pfam" id="PF13336">
    <property type="entry name" value="AcetylCoA_hyd_C"/>
    <property type="match status" value="1"/>
</dbReference>